<dbReference type="RefSeq" id="WP_257517611.1">
    <property type="nucleotide sequence ID" value="NZ_JANKBI010000020.1"/>
</dbReference>
<name>A0AB73SYB8_9FIRM</name>
<keyword evidence="2" id="KW-1185">Reference proteome</keyword>
<dbReference type="EMBL" id="QGGY01000019">
    <property type="protein sequence ID" value="PWJ72380.1"/>
    <property type="molecule type" value="Genomic_DNA"/>
</dbReference>
<protein>
    <submittedName>
        <fullName evidence="1">Uncharacterized protein</fullName>
    </submittedName>
</protein>
<reference evidence="1 2" key="1">
    <citation type="submission" date="2018-05" db="EMBL/GenBank/DDBJ databases">
        <authorList>
            <person name="Goeker M."/>
            <person name="Huntemann M."/>
            <person name="Clum A."/>
            <person name="Pillay M."/>
            <person name="Palaniappan K."/>
            <person name="Varghese N."/>
            <person name="Mikhailova N."/>
            <person name="Stamatis D."/>
            <person name="Reddy T."/>
            <person name="Daum C."/>
            <person name="Shapiro N."/>
            <person name="Ivanova N."/>
            <person name="Kyrpides N."/>
            <person name="Woyke T."/>
        </authorList>
    </citation>
    <scope>NUCLEOTIDE SEQUENCE [LARGE SCALE GENOMIC DNA]</scope>
    <source>
        <strain evidence="1 2">DSM 26524</strain>
    </source>
</reference>
<sequence length="51" mass="5640">MDCYIDSDDTFAFIAGYTSGGAPYGTTWEELGLEPFASQEEIDAAYEKLSY</sequence>
<accession>A0AB73SYB8</accession>
<gene>
    <name evidence="1" type="ORF">C7383_11984</name>
</gene>
<dbReference type="AlphaFoldDB" id="A0AB73SYB8"/>
<dbReference type="Proteomes" id="UP000245412">
    <property type="component" value="Unassembled WGS sequence"/>
</dbReference>
<organism evidence="1 2">
    <name type="scientific">Murimonas intestini</name>
    <dbReference type="NCBI Taxonomy" id="1337051"/>
    <lineage>
        <taxon>Bacteria</taxon>
        <taxon>Bacillati</taxon>
        <taxon>Bacillota</taxon>
        <taxon>Clostridia</taxon>
        <taxon>Lachnospirales</taxon>
        <taxon>Lachnospiraceae</taxon>
        <taxon>Murimonas</taxon>
    </lineage>
</organism>
<comment type="caution">
    <text evidence="1">The sequence shown here is derived from an EMBL/GenBank/DDBJ whole genome shotgun (WGS) entry which is preliminary data.</text>
</comment>
<proteinExistence type="predicted"/>
<evidence type="ECO:0000313" key="2">
    <source>
        <dbReference type="Proteomes" id="UP000245412"/>
    </source>
</evidence>
<evidence type="ECO:0000313" key="1">
    <source>
        <dbReference type="EMBL" id="PWJ72380.1"/>
    </source>
</evidence>